<dbReference type="PANTHER" id="PTHR10844">
    <property type="entry name" value="CAVEOLIN"/>
    <property type="match status" value="1"/>
</dbReference>
<keyword evidence="9" id="KW-1185">Reference proteome</keyword>
<proteinExistence type="inferred from homology"/>
<comment type="subcellular location">
    <subcellularLocation>
        <location evidence="1 6">Cell membrane</location>
        <topology evidence="1 6">Peripheral membrane protein</topology>
    </subcellularLocation>
    <subcellularLocation>
        <location evidence="6">Golgi apparatus membrane</location>
        <topology evidence="6">Peripheral membrane protein</topology>
    </subcellularLocation>
    <subcellularLocation>
        <location evidence="6">Membrane</location>
        <location evidence="6">Caveola</location>
        <topology evidence="6">Peripheral membrane protein</topology>
    </subcellularLocation>
</comment>
<dbReference type="Proteomes" id="UP001217089">
    <property type="component" value="Unassembled WGS sequence"/>
</dbReference>
<gene>
    <name evidence="8" type="ORF">KUTeg_021266</name>
</gene>
<evidence type="ECO:0000256" key="1">
    <source>
        <dbReference type="ARBA" id="ARBA00004202"/>
    </source>
</evidence>
<evidence type="ECO:0000256" key="2">
    <source>
        <dbReference type="ARBA" id="ARBA00010988"/>
    </source>
</evidence>
<comment type="function">
    <text evidence="6">May act as a scaffolding protein within caveolar membranes. Interacts directly with G-protein alpha subunits and can functionally regulate their activity.</text>
</comment>
<dbReference type="Pfam" id="PF01146">
    <property type="entry name" value="Caveolin"/>
    <property type="match status" value="1"/>
</dbReference>
<keyword evidence="5 6" id="KW-0472">Membrane</keyword>
<comment type="similarity">
    <text evidence="2 6">Belongs to the caveolin family.</text>
</comment>
<evidence type="ECO:0000256" key="5">
    <source>
        <dbReference type="ARBA" id="ARBA00023136"/>
    </source>
</evidence>
<dbReference type="EMBL" id="JARBDR010000918">
    <property type="protein sequence ID" value="KAJ8302279.1"/>
    <property type="molecule type" value="Genomic_DNA"/>
</dbReference>
<reference evidence="8 9" key="1">
    <citation type="submission" date="2022-12" db="EMBL/GenBank/DDBJ databases">
        <title>Chromosome-level genome of Tegillarca granosa.</title>
        <authorList>
            <person name="Kim J."/>
        </authorList>
    </citation>
    <scope>NUCLEOTIDE SEQUENCE [LARGE SCALE GENOMIC DNA]</scope>
    <source>
        <strain evidence="8">Teg-2019</strain>
        <tissue evidence="8">Adductor muscle</tissue>
    </source>
</reference>
<sequence>MLHLQASLPRTTDKTAPPVVEPKNINLNDRDPNYLNDIVKIYSPLVRCCTIAIKPISALWKLLVVSFIDPLFESIGKLFSSIIMNFKRE</sequence>
<evidence type="ECO:0000313" key="9">
    <source>
        <dbReference type="Proteomes" id="UP001217089"/>
    </source>
</evidence>
<name>A0ABQ9ECL1_TEGGR</name>
<comment type="caution">
    <text evidence="8">The sequence shown here is derived from an EMBL/GenBank/DDBJ whole genome shotgun (WGS) entry which is preliminary data.</text>
</comment>
<feature type="region of interest" description="Disordered" evidence="7">
    <location>
        <begin position="1"/>
        <end position="25"/>
    </location>
</feature>
<evidence type="ECO:0000256" key="7">
    <source>
        <dbReference type="SAM" id="MobiDB-lite"/>
    </source>
</evidence>
<protein>
    <recommendedName>
        <fullName evidence="6">Caveolin</fullName>
    </recommendedName>
</protein>
<dbReference type="InterPro" id="IPR001612">
    <property type="entry name" value="Caveolin"/>
</dbReference>
<keyword evidence="4 6" id="KW-0333">Golgi apparatus</keyword>
<accession>A0ABQ9ECL1</accession>
<evidence type="ECO:0000256" key="3">
    <source>
        <dbReference type="ARBA" id="ARBA00022475"/>
    </source>
</evidence>
<evidence type="ECO:0000313" key="8">
    <source>
        <dbReference type="EMBL" id="KAJ8302279.1"/>
    </source>
</evidence>
<evidence type="ECO:0000256" key="6">
    <source>
        <dbReference type="RuleBase" id="RU000680"/>
    </source>
</evidence>
<dbReference type="PANTHER" id="PTHR10844:SF3">
    <property type="entry name" value="CAVEOLIN-2"/>
    <property type="match status" value="1"/>
</dbReference>
<organism evidence="8 9">
    <name type="scientific">Tegillarca granosa</name>
    <name type="common">Malaysian cockle</name>
    <name type="synonym">Anadara granosa</name>
    <dbReference type="NCBI Taxonomy" id="220873"/>
    <lineage>
        <taxon>Eukaryota</taxon>
        <taxon>Metazoa</taxon>
        <taxon>Spiralia</taxon>
        <taxon>Lophotrochozoa</taxon>
        <taxon>Mollusca</taxon>
        <taxon>Bivalvia</taxon>
        <taxon>Autobranchia</taxon>
        <taxon>Pteriomorphia</taxon>
        <taxon>Arcoida</taxon>
        <taxon>Arcoidea</taxon>
        <taxon>Arcidae</taxon>
        <taxon>Tegillarca</taxon>
    </lineage>
</organism>
<evidence type="ECO:0000256" key="4">
    <source>
        <dbReference type="ARBA" id="ARBA00023034"/>
    </source>
</evidence>
<keyword evidence="3 6" id="KW-1003">Cell membrane</keyword>